<comment type="caution">
    <text evidence="2">The sequence shown here is derived from an EMBL/GenBank/DDBJ whole genome shotgun (WGS) entry which is preliminary data.</text>
</comment>
<keyword evidence="3" id="KW-1185">Reference proteome</keyword>
<feature type="region of interest" description="Disordered" evidence="1">
    <location>
        <begin position="171"/>
        <end position="192"/>
    </location>
</feature>
<name>A0ABQ8V5H5_9AGAR</name>
<protein>
    <recommendedName>
        <fullName evidence="4">HECT domain-containing protein</fullName>
    </recommendedName>
</protein>
<feature type="compositionally biased region" description="Basic and acidic residues" evidence="1">
    <location>
        <begin position="120"/>
        <end position="130"/>
    </location>
</feature>
<feature type="compositionally biased region" description="Low complexity" evidence="1">
    <location>
        <begin position="472"/>
        <end position="484"/>
    </location>
</feature>
<organism evidence="2 3">
    <name type="scientific">Lentinula lateritia</name>
    <dbReference type="NCBI Taxonomy" id="40482"/>
    <lineage>
        <taxon>Eukaryota</taxon>
        <taxon>Fungi</taxon>
        <taxon>Dikarya</taxon>
        <taxon>Basidiomycota</taxon>
        <taxon>Agaricomycotina</taxon>
        <taxon>Agaricomycetes</taxon>
        <taxon>Agaricomycetidae</taxon>
        <taxon>Agaricales</taxon>
        <taxon>Marasmiineae</taxon>
        <taxon>Omphalotaceae</taxon>
        <taxon>Lentinula</taxon>
    </lineage>
</organism>
<dbReference type="Proteomes" id="UP001150217">
    <property type="component" value="Unassembled WGS sequence"/>
</dbReference>
<proteinExistence type="predicted"/>
<reference evidence="2" key="1">
    <citation type="submission" date="2022-08" db="EMBL/GenBank/DDBJ databases">
        <title>A Global Phylogenomic Analysis of the Shiitake Genus Lentinula.</title>
        <authorList>
            <consortium name="DOE Joint Genome Institute"/>
            <person name="Sierra-Patev S."/>
            <person name="Min B."/>
            <person name="Naranjo-Ortiz M."/>
            <person name="Looney B."/>
            <person name="Konkel Z."/>
            <person name="Slot J.C."/>
            <person name="Sakamoto Y."/>
            <person name="Steenwyk J.L."/>
            <person name="Rokas A."/>
            <person name="Carro J."/>
            <person name="Camarero S."/>
            <person name="Ferreira P."/>
            <person name="Molpeceres G."/>
            <person name="Ruiz-Duenas F.J."/>
            <person name="Serrano A."/>
            <person name="Henrissat B."/>
            <person name="Drula E."/>
            <person name="Hughes K.W."/>
            <person name="Mata J.L."/>
            <person name="Ishikawa N.K."/>
            <person name="Vargas-Isla R."/>
            <person name="Ushijima S."/>
            <person name="Smith C.A."/>
            <person name="Ahrendt S."/>
            <person name="Andreopoulos W."/>
            <person name="He G."/>
            <person name="Labutti K."/>
            <person name="Lipzen A."/>
            <person name="Ng V."/>
            <person name="Riley R."/>
            <person name="Sandor L."/>
            <person name="Barry K."/>
            <person name="Martinez A.T."/>
            <person name="Xiao Y."/>
            <person name="Gibbons J.G."/>
            <person name="Terashima K."/>
            <person name="Grigoriev I.V."/>
            <person name="Hibbett D.S."/>
        </authorList>
    </citation>
    <scope>NUCLEOTIDE SEQUENCE</scope>
    <source>
        <strain evidence="2">RHP3577 ss4</strain>
    </source>
</reference>
<feature type="region of interest" description="Disordered" evidence="1">
    <location>
        <begin position="38"/>
        <end position="79"/>
    </location>
</feature>
<evidence type="ECO:0000256" key="1">
    <source>
        <dbReference type="SAM" id="MobiDB-lite"/>
    </source>
</evidence>
<feature type="region of interest" description="Disordered" evidence="1">
    <location>
        <begin position="465"/>
        <end position="502"/>
    </location>
</feature>
<evidence type="ECO:0000313" key="3">
    <source>
        <dbReference type="Proteomes" id="UP001150217"/>
    </source>
</evidence>
<accession>A0ABQ8V5H5</accession>
<feature type="region of interest" description="Disordered" evidence="1">
    <location>
        <begin position="113"/>
        <end position="132"/>
    </location>
</feature>
<evidence type="ECO:0008006" key="4">
    <source>
        <dbReference type="Google" id="ProtNLM"/>
    </source>
</evidence>
<sequence length="963" mass="106142">MSLWKNFLFVYCGATTISPAHQSLCNNCGEIYLRHSATAPPNQSQGISGDSSQRPPPSQPFSISEAPPTSQVQPQSHTWVHSPATTQGTYASLTPTQTTSSSLMATAIPWSSRRSAGLARQDHQDNRDNAQNHARARLSGVAPSPMGHALPSSSFYASSASSLSLPASSLSSSVFDTVPPSSRIKGGKKSLSHPGKIKAHFRFILSCLPPPTVFLDMEYPPDHTSTLRAPAGTKQHRLVGRAQQLSLTFIMHGDVRKEQLIAPDVNARLVQFMTEQDLIYVERDGSPAVFNEDGLNWTVLYCQHSHRAGGSPILRHHPTPWQLNYWDLIQSAKRYSAVQVGESETELLVFLAPRNKIIAGFLPGQAPCVHRHLCLHFRLWAGFSSANEEDLVNIDNILREACWINRDGEATTGHIPGNCPLHESNLPARILNTVVALQAGGPVSTSGTLLPSMSPESSNINHAVEANRDDSSSSATSTPFSVTSLLPSVSPEPEHQLNAEPEAELQQSLYHSYESIIADAQHFHRISPDVYGPQASVFNALAGTPPHPASARGPNVEAIANAMWDRFIALANGDHSLEESTESQGVTLHNFTMEGLHSNLVLMSIISGDQGAMGRGVWTEVLHLIEHKIIMDDENWQQLGFDGYFTLKLRDFEDIPYPTTDIRHFRAVSLFLRLALMWQVEPVAISPMMVAYLISESMEASISLNLLSRVAPDLNHRISQWPPTAHESISFISVPFQLVSQAFSDNYTVAQLRGLSTQQINALTPKIREAIAFNTRPRQFQVAHPLVKAITEGINITHHHNTSSLYSTVFDSEPEQLQDYLISAWTGRHIQSWQDVVRLFDIQYIESAGREYLARERGFMAGLLRFLQKSVFNCRLFLVAVTGSPYVPVAVSGSPSKFHISFRTYLAHGASASFHSCSKQVDILHSEETSTMFLSSLPDNLEESTLFDSWLLALIGDGDFNNL</sequence>
<evidence type="ECO:0000313" key="2">
    <source>
        <dbReference type="EMBL" id="KAJ4475419.1"/>
    </source>
</evidence>
<dbReference type="EMBL" id="JANVFT010000074">
    <property type="protein sequence ID" value="KAJ4475419.1"/>
    <property type="molecule type" value="Genomic_DNA"/>
</dbReference>
<feature type="compositionally biased region" description="Polar residues" evidence="1">
    <location>
        <begin position="67"/>
        <end position="79"/>
    </location>
</feature>
<gene>
    <name evidence="2" type="ORF">C8R41DRAFT_983538</name>
</gene>